<dbReference type="PATRIC" id="fig|389348.3.peg.312"/>
<dbReference type="GO" id="GO:0016887">
    <property type="term" value="F:ATP hydrolysis activity"/>
    <property type="evidence" value="ECO:0007669"/>
    <property type="project" value="UniProtKB-UniRule"/>
</dbReference>
<keyword evidence="6" id="KW-0378">Hydrolase</keyword>
<dbReference type="InterPro" id="IPR019591">
    <property type="entry name" value="Mrp/NBP35_ATP-bd"/>
</dbReference>
<dbReference type="EMBL" id="LN879502">
    <property type="protein sequence ID" value="CUI15912.1"/>
    <property type="molecule type" value="Genomic_DNA"/>
</dbReference>
<evidence type="ECO:0000256" key="3">
    <source>
        <dbReference type="ARBA" id="ARBA00022840"/>
    </source>
</evidence>
<dbReference type="SUPFAM" id="SSF52540">
    <property type="entry name" value="P-loop containing nucleoside triphosphate hydrolases"/>
    <property type="match status" value="1"/>
</dbReference>
<evidence type="ECO:0000256" key="6">
    <source>
        <dbReference type="HAMAP-Rule" id="MF_02040"/>
    </source>
</evidence>
<keyword evidence="8" id="KW-1185">Reference proteome</keyword>
<name>A0A0U5J821_9BACT</name>
<dbReference type="InParanoid" id="A0A0U5J821"/>
<protein>
    <recommendedName>
        <fullName evidence="6">Iron-sulfur cluster carrier protein</fullName>
    </recommendedName>
</protein>
<keyword evidence="5 6" id="KW-0411">Iron-sulfur</keyword>
<sequence>MPLQMFKAAPPLASIKSIIAIAAGKGGVGKSSVTVNLALALKSQGYAVGIMDTDIYGPSVRKMLPEDRLPSQKGEIIQPALCAGIKMISMAYFRKEHEATAVRAPIANGLISHFIKNVAWGELDFLLIDFPPGTGDIQLTLAQKANLTGAIMVTTPQEVALLDVKKAMYLFDQVKVPILGIVENMSYYIAPNTEDTIYLFGKGGGERLAREAGYPFLGQIPVDPLLCACGDKGESLFTLDPEAKLGITRSFLQLAGQIISHADALKSQMDSTLAHVELIWKEMKPI</sequence>
<evidence type="ECO:0000256" key="1">
    <source>
        <dbReference type="ARBA" id="ARBA00022723"/>
    </source>
</evidence>
<organism evidence="7 8">
    <name type="scientific">Candidatus Protochlamydia naegleriophila</name>
    <dbReference type="NCBI Taxonomy" id="389348"/>
    <lineage>
        <taxon>Bacteria</taxon>
        <taxon>Pseudomonadati</taxon>
        <taxon>Chlamydiota</taxon>
        <taxon>Chlamydiia</taxon>
        <taxon>Parachlamydiales</taxon>
        <taxon>Parachlamydiaceae</taxon>
        <taxon>Candidatus Protochlamydia</taxon>
    </lineage>
</organism>
<dbReference type="Gene3D" id="3.40.50.300">
    <property type="entry name" value="P-loop containing nucleotide triphosphate hydrolases"/>
    <property type="match status" value="1"/>
</dbReference>
<evidence type="ECO:0000313" key="8">
    <source>
        <dbReference type="Proteomes" id="UP000069902"/>
    </source>
</evidence>
<gene>
    <name evidence="7" type="ORF">PNK_0275</name>
</gene>
<dbReference type="PANTHER" id="PTHR42961:SF2">
    <property type="entry name" value="IRON-SULFUR PROTEIN NUBPL"/>
    <property type="match status" value="1"/>
</dbReference>
<reference evidence="8" key="1">
    <citation type="submission" date="2015-09" db="EMBL/GenBank/DDBJ databases">
        <authorList>
            <person name="Bertelli C."/>
        </authorList>
    </citation>
    <scope>NUCLEOTIDE SEQUENCE [LARGE SCALE GENOMIC DNA]</scope>
    <source>
        <strain evidence="8">KNic</strain>
    </source>
</reference>
<dbReference type="AlphaFoldDB" id="A0A0U5J821"/>
<dbReference type="GO" id="GO:0140663">
    <property type="term" value="F:ATP-dependent FeS chaperone activity"/>
    <property type="evidence" value="ECO:0007669"/>
    <property type="project" value="InterPro"/>
</dbReference>
<dbReference type="InterPro" id="IPR000808">
    <property type="entry name" value="Mrp-like_CS"/>
</dbReference>
<evidence type="ECO:0000256" key="2">
    <source>
        <dbReference type="ARBA" id="ARBA00022741"/>
    </source>
</evidence>
<evidence type="ECO:0000256" key="4">
    <source>
        <dbReference type="ARBA" id="ARBA00023004"/>
    </source>
</evidence>
<comment type="function">
    <text evidence="6">Binds and transfers iron-sulfur (Fe-S) clusters to target apoproteins. Can hydrolyze ATP.</text>
</comment>
<dbReference type="InterPro" id="IPR044304">
    <property type="entry name" value="NUBPL-like"/>
</dbReference>
<dbReference type="RefSeq" id="WP_059059832.1">
    <property type="nucleotide sequence ID" value="NZ_LN879502.1"/>
</dbReference>
<proteinExistence type="inferred from homology"/>
<dbReference type="CDD" id="cd02037">
    <property type="entry name" value="Mrp_NBP35"/>
    <property type="match status" value="1"/>
</dbReference>
<dbReference type="PANTHER" id="PTHR42961">
    <property type="entry name" value="IRON-SULFUR PROTEIN NUBPL"/>
    <property type="match status" value="1"/>
</dbReference>
<dbReference type="InterPro" id="IPR027417">
    <property type="entry name" value="P-loop_NTPase"/>
</dbReference>
<dbReference type="STRING" id="389348.PNK_0275"/>
<dbReference type="HAMAP" id="MF_02040">
    <property type="entry name" value="Mrp_NBP35"/>
    <property type="match status" value="1"/>
</dbReference>
<dbReference type="GO" id="GO:0005524">
    <property type="term" value="F:ATP binding"/>
    <property type="evidence" value="ECO:0007669"/>
    <property type="project" value="UniProtKB-UniRule"/>
</dbReference>
<dbReference type="GO" id="GO:0046872">
    <property type="term" value="F:metal ion binding"/>
    <property type="evidence" value="ECO:0007669"/>
    <property type="project" value="UniProtKB-KW"/>
</dbReference>
<accession>A0A0U5J821</accession>
<dbReference type="GO" id="GO:0051539">
    <property type="term" value="F:4 iron, 4 sulfur cluster binding"/>
    <property type="evidence" value="ECO:0007669"/>
    <property type="project" value="TreeGrafter"/>
</dbReference>
<keyword evidence="3 6" id="KW-0067">ATP-binding</keyword>
<keyword evidence="4 6" id="KW-0408">Iron</keyword>
<dbReference type="FunFam" id="3.40.50.300:FF:001119">
    <property type="entry name" value="Iron-sulfur cluster carrier protein"/>
    <property type="match status" value="1"/>
</dbReference>
<dbReference type="GO" id="GO:0016226">
    <property type="term" value="P:iron-sulfur cluster assembly"/>
    <property type="evidence" value="ECO:0007669"/>
    <property type="project" value="InterPro"/>
</dbReference>
<evidence type="ECO:0000313" key="7">
    <source>
        <dbReference type="EMBL" id="CUI15912.1"/>
    </source>
</evidence>
<evidence type="ECO:0000256" key="5">
    <source>
        <dbReference type="ARBA" id="ARBA00023014"/>
    </source>
</evidence>
<dbReference type="PROSITE" id="PS01215">
    <property type="entry name" value="MRP"/>
    <property type="match status" value="1"/>
</dbReference>
<dbReference type="KEGG" id="pnl:PNK_0275"/>
<dbReference type="Proteomes" id="UP000069902">
    <property type="component" value="Chromosome cPNK"/>
</dbReference>
<keyword evidence="1 6" id="KW-0479">Metal-binding</keyword>
<comment type="subunit">
    <text evidence="6">Homodimer.</text>
</comment>
<feature type="binding site" evidence="6">
    <location>
        <begin position="24"/>
        <end position="31"/>
    </location>
    <ligand>
        <name>ATP</name>
        <dbReference type="ChEBI" id="CHEBI:30616"/>
    </ligand>
</feature>
<keyword evidence="2 6" id="KW-0547">Nucleotide-binding</keyword>
<comment type="similarity">
    <text evidence="6">Belongs to the Mrp/NBP35 ATP-binding proteins family.</text>
</comment>
<dbReference type="InterPro" id="IPR033756">
    <property type="entry name" value="YlxH/NBP35"/>
</dbReference>
<dbReference type="Pfam" id="PF10609">
    <property type="entry name" value="ParA"/>
    <property type="match status" value="1"/>
</dbReference>